<evidence type="ECO:0000313" key="1">
    <source>
        <dbReference type="EMBL" id="MEQ2173347.1"/>
    </source>
</evidence>
<gene>
    <name evidence="1" type="ORF">GOODEAATRI_031210</name>
</gene>
<reference evidence="1 2" key="1">
    <citation type="submission" date="2021-06" db="EMBL/GenBank/DDBJ databases">
        <authorList>
            <person name="Palmer J.M."/>
        </authorList>
    </citation>
    <scope>NUCLEOTIDE SEQUENCE [LARGE SCALE GENOMIC DNA]</scope>
    <source>
        <strain evidence="1 2">GA_2019</strain>
        <tissue evidence="1">Muscle</tissue>
    </source>
</reference>
<keyword evidence="2" id="KW-1185">Reference proteome</keyword>
<evidence type="ECO:0000313" key="2">
    <source>
        <dbReference type="Proteomes" id="UP001476798"/>
    </source>
</evidence>
<dbReference type="Proteomes" id="UP001476798">
    <property type="component" value="Unassembled WGS sequence"/>
</dbReference>
<dbReference type="EMBL" id="JAHRIO010045184">
    <property type="protein sequence ID" value="MEQ2173347.1"/>
    <property type="molecule type" value="Genomic_DNA"/>
</dbReference>
<accession>A0ABV0NPK7</accession>
<organism evidence="1 2">
    <name type="scientific">Goodea atripinnis</name>
    <dbReference type="NCBI Taxonomy" id="208336"/>
    <lineage>
        <taxon>Eukaryota</taxon>
        <taxon>Metazoa</taxon>
        <taxon>Chordata</taxon>
        <taxon>Craniata</taxon>
        <taxon>Vertebrata</taxon>
        <taxon>Euteleostomi</taxon>
        <taxon>Actinopterygii</taxon>
        <taxon>Neopterygii</taxon>
        <taxon>Teleostei</taxon>
        <taxon>Neoteleostei</taxon>
        <taxon>Acanthomorphata</taxon>
        <taxon>Ovalentaria</taxon>
        <taxon>Atherinomorphae</taxon>
        <taxon>Cyprinodontiformes</taxon>
        <taxon>Goodeidae</taxon>
        <taxon>Goodea</taxon>
    </lineage>
</organism>
<name>A0ABV0NPK7_9TELE</name>
<comment type="caution">
    <text evidence="1">The sequence shown here is derived from an EMBL/GenBank/DDBJ whole genome shotgun (WGS) entry which is preliminary data.</text>
</comment>
<proteinExistence type="predicted"/>
<protein>
    <submittedName>
        <fullName evidence="1">Uncharacterized protein</fullName>
    </submittedName>
</protein>
<sequence>MNHYVTGVIVFGKREVVRRNSRPRHVNAADGLVFLLDPSRSSKEQEESDLAVQILMAVGVIEAFPDKPSMTFSTTKPEI</sequence>